<dbReference type="PANTHER" id="PTHR38594">
    <property type="entry name" value="PEP-DEPENDENT DIHYDROXYACETONE KINASE, PHOSPHORYL DONOR SUBUNIT DHAM"/>
    <property type="match status" value="1"/>
</dbReference>
<dbReference type="Pfam" id="PF03610">
    <property type="entry name" value="EIIA-man"/>
    <property type="match status" value="1"/>
</dbReference>
<dbReference type="EMBL" id="QSWH01000004">
    <property type="protein sequence ID" value="RRR22534.1"/>
    <property type="molecule type" value="Genomic_DNA"/>
</dbReference>
<comment type="function">
    <text evidence="2">Component of the dihydroxyacetone kinase complex, which is responsible for the phosphoenolpyruvate (PEP)-dependent phosphorylation of dihydroxyacetone. DhaM serves as the phosphoryl donor. Is phosphorylated by phosphoenolpyruvate in an EI- and HPr-dependent reaction, and a phosphorelay system on histidine residues finally leads to phosphoryl transfer to DhaL and dihydroxyacetone.</text>
</comment>
<dbReference type="Gene3D" id="3.40.50.510">
    <property type="entry name" value="Phosphotransferase system, mannose-type IIA component"/>
    <property type="match status" value="1"/>
</dbReference>
<organism evidence="8 10">
    <name type="scientific">Brachybacterium saurashtrense</name>
    <dbReference type="NCBI Taxonomy" id="556288"/>
    <lineage>
        <taxon>Bacteria</taxon>
        <taxon>Bacillati</taxon>
        <taxon>Actinomycetota</taxon>
        <taxon>Actinomycetes</taxon>
        <taxon>Micrococcales</taxon>
        <taxon>Dermabacteraceae</taxon>
        <taxon>Brachybacterium</taxon>
    </lineage>
</organism>
<proteinExistence type="predicted"/>
<dbReference type="SUPFAM" id="SSF53062">
    <property type="entry name" value="PTS system fructose IIA component-like"/>
    <property type="match status" value="1"/>
</dbReference>
<dbReference type="GO" id="GO:0019563">
    <property type="term" value="P:glycerol catabolic process"/>
    <property type="evidence" value="ECO:0007669"/>
    <property type="project" value="InterPro"/>
</dbReference>
<evidence type="ECO:0000313" key="10">
    <source>
        <dbReference type="Proteomes" id="UP000282185"/>
    </source>
</evidence>
<dbReference type="InterPro" id="IPR036662">
    <property type="entry name" value="PTS_EIIA_man-typ_sf"/>
</dbReference>
<evidence type="ECO:0000256" key="3">
    <source>
        <dbReference type="ARBA" id="ARBA00012095"/>
    </source>
</evidence>
<name>A0A345YSB7_9MICO</name>
<gene>
    <name evidence="7" type="ORF">DWV08_15155</name>
    <name evidence="8" type="ORF">DXU92_09775</name>
</gene>
<dbReference type="Proteomes" id="UP000282185">
    <property type="component" value="Unassembled WGS sequence"/>
</dbReference>
<dbReference type="PANTHER" id="PTHR38594:SF1">
    <property type="entry name" value="PEP-DEPENDENT DIHYDROXYACETONE KINASE, PHOSPHORYL DONOR SUBUNIT DHAM"/>
    <property type="match status" value="1"/>
</dbReference>
<evidence type="ECO:0000259" key="6">
    <source>
        <dbReference type="PROSITE" id="PS51096"/>
    </source>
</evidence>
<sequence length="141" mass="13807">MTGIVVVSHSAPLARAAVDLAGQMLRGDGPEIAIAAGVADSAAPDGMALGTDAAAIAAAIERAADGQGVLVLMDLGSAIMSAHLALEMLDPDLAQRVRLSAAPLVEGLVGAAVTASTGASLEDVAGQADLAAEAKRLQVES</sequence>
<feature type="domain" description="PTS EIIA type-4" evidence="6">
    <location>
        <begin position="1"/>
        <end position="139"/>
    </location>
</feature>
<reference evidence="8 10" key="2">
    <citation type="submission" date="2018-08" db="EMBL/GenBank/DDBJ databases">
        <title>Brachybacterium saurashtrense DSM 23186.</title>
        <authorList>
            <person name="Li Y."/>
        </authorList>
    </citation>
    <scope>NUCLEOTIDE SEQUENCE [LARGE SCALE GENOMIC DNA]</scope>
    <source>
        <strain evidence="8 10">DSM 23186</strain>
    </source>
</reference>
<dbReference type="InterPro" id="IPR012844">
    <property type="entry name" value="DhaM_N"/>
</dbReference>
<reference evidence="7 9" key="1">
    <citation type="submission" date="2018-07" db="EMBL/GenBank/DDBJ databases">
        <title>Brachybacterium saurashtrense DSM 23186 genome sequence.</title>
        <authorList>
            <person name="Guo L."/>
        </authorList>
    </citation>
    <scope>NUCLEOTIDE SEQUENCE [LARGE SCALE GENOMIC DNA]</scope>
    <source>
        <strain evidence="7 9">DSM 23186</strain>
    </source>
</reference>
<keyword evidence="9" id="KW-1185">Reference proteome</keyword>
<dbReference type="EMBL" id="CP031356">
    <property type="protein sequence ID" value="AXK46819.1"/>
    <property type="molecule type" value="Genomic_DNA"/>
</dbReference>
<dbReference type="GO" id="GO:0009401">
    <property type="term" value="P:phosphoenolpyruvate-dependent sugar phosphotransferase system"/>
    <property type="evidence" value="ECO:0007669"/>
    <property type="project" value="InterPro"/>
</dbReference>
<dbReference type="NCBIfam" id="TIGR02364">
    <property type="entry name" value="dha_pts"/>
    <property type="match status" value="1"/>
</dbReference>
<dbReference type="AlphaFoldDB" id="A0A345YSB7"/>
<comment type="catalytic activity">
    <reaction evidence="1">
        <text>dihydroxyacetone + phosphoenolpyruvate = dihydroxyacetone phosphate + pyruvate</text>
        <dbReference type="Rhea" id="RHEA:18381"/>
        <dbReference type="ChEBI" id="CHEBI:15361"/>
        <dbReference type="ChEBI" id="CHEBI:16016"/>
        <dbReference type="ChEBI" id="CHEBI:57642"/>
        <dbReference type="ChEBI" id="CHEBI:58702"/>
        <dbReference type="EC" id="2.7.1.121"/>
    </reaction>
</comment>
<evidence type="ECO:0000256" key="1">
    <source>
        <dbReference type="ARBA" id="ARBA00001113"/>
    </source>
</evidence>
<dbReference type="RefSeq" id="WP_115414566.1">
    <property type="nucleotide sequence ID" value="NZ_CP031356.1"/>
</dbReference>
<evidence type="ECO:0000256" key="5">
    <source>
        <dbReference type="ARBA" id="ARBA00046577"/>
    </source>
</evidence>
<dbReference type="GO" id="GO:0047324">
    <property type="term" value="F:phosphoenolpyruvate-glycerone phosphotransferase activity"/>
    <property type="evidence" value="ECO:0007669"/>
    <property type="project" value="UniProtKB-EC"/>
</dbReference>
<evidence type="ECO:0000256" key="2">
    <source>
        <dbReference type="ARBA" id="ARBA00002788"/>
    </source>
</evidence>
<dbReference type="InterPro" id="IPR004701">
    <property type="entry name" value="PTS_EIIA_man-typ"/>
</dbReference>
<keyword evidence="8" id="KW-0418">Kinase</keyword>
<dbReference type="Proteomes" id="UP000254236">
    <property type="component" value="Chromosome"/>
</dbReference>
<dbReference type="InterPro" id="IPR039643">
    <property type="entry name" value="DhaM"/>
</dbReference>
<evidence type="ECO:0000313" key="7">
    <source>
        <dbReference type="EMBL" id="AXK46819.1"/>
    </source>
</evidence>
<evidence type="ECO:0000256" key="4">
    <source>
        <dbReference type="ARBA" id="ARBA00022679"/>
    </source>
</evidence>
<dbReference type="KEGG" id="bsau:DWV08_15155"/>
<dbReference type="GO" id="GO:0016020">
    <property type="term" value="C:membrane"/>
    <property type="evidence" value="ECO:0007669"/>
    <property type="project" value="InterPro"/>
</dbReference>
<comment type="subunit">
    <text evidence="5">Homodimer. The dihydroxyacetone kinase complex is composed of a homodimer of DhaM, a homodimer of DhaK and the subunit DhaL.</text>
</comment>
<evidence type="ECO:0000313" key="8">
    <source>
        <dbReference type="EMBL" id="RRR22534.1"/>
    </source>
</evidence>
<dbReference type="EC" id="2.7.1.121" evidence="3"/>
<protein>
    <recommendedName>
        <fullName evidence="3">phosphoenolpyruvate--glycerone phosphotransferase</fullName>
        <ecNumber evidence="3">2.7.1.121</ecNumber>
    </recommendedName>
</protein>
<accession>A0A345YSB7</accession>
<dbReference type="OrthoDB" id="350754at2"/>
<keyword evidence="4" id="KW-0808">Transferase</keyword>
<dbReference type="PROSITE" id="PS51096">
    <property type="entry name" value="PTS_EIIA_TYPE_4"/>
    <property type="match status" value="1"/>
</dbReference>
<evidence type="ECO:0000313" key="9">
    <source>
        <dbReference type="Proteomes" id="UP000254236"/>
    </source>
</evidence>